<evidence type="ECO:0000313" key="1">
    <source>
        <dbReference type="EMBL" id="KAJ9133170.1"/>
    </source>
</evidence>
<name>A0AA38R4D6_9PEZI</name>
<proteinExistence type="predicted"/>
<gene>
    <name evidence="1" type="ORF">NKR23_g10919</name>
</gene>
<keyword evidence="2" id="KW-1185">Reference proteome</keyword>
<accession>A0AA38R4D6</accession>
<sequence>MEPKSVILGMDLGSTSARAFLWCPGRGPGVIVENKRWKNLGRSEASDFSTSCHPFDDEGPVYVGEEPDPGRQSLSLKYALYVLADAPDELLPQCALARPVLGLEGDRAFRDRLKEGLRQLFATIQQRVSAVCTRKKLRVSTIALSTPALWEADFTDRYRAVYRAIVADVFAHPSSRICFRTETNALAHYLFTDHLEELPLDGHRHHVILLLDFGGHSMKGCVLNVVCGDDETFSFVQKGEDFGTDGGSAHWDHYVGEMWDGVTSETKQMLLLDFNQAKRRGYGCDVTVSCGNEDQFVWRKVMAAESKRCFEVALCQPLAMAARQIKLVSEMKTTHNCMVIVSGRTTRVDELQTTLTSMCNEAGLKNPVFTDSLYGIKNEDVNLAIGAAYGAEYESEVRKHFARLFQTPRPRPADSILRC</sequence>
<dbReference type="AlphaFoldDB" id="A0AA38R4D6"/>
<comment type="caution">
    <text evidence="1">The sequence shown here is derived from an EMBL/GenBank/DDBJ whole genome shotgun (WGS) entry which is preliminary data.</text>
</comment>
<evidence type="ECO:0000313" key="2">
    <source>
        <dbReference type="Proteomes" id="UP001174694"/>
    </source>
</evidence>
<dbReference type="EMBL" id="JANBVO010000052">
    <property type="protein sequence ID" value="KAJ9133170.1"/>
    <property type="molecule type" value="Genomic_DNA"/>
</dbReference>
<organism evidence="1 2">
    <name type="scientific">Pleurostoma richardsiae</name>
    <dbReference type="NCBI Taxonomy" id="41990"/>
    <lineage>
        <taxon>Eukaryota</taxon>
        <taxon>Fungi</taxon>
        <taxon>Dikarya</taxon>
        <taxon>Ascomycota</taxon>
        <taxon>Pezizomycotina</taxon>
        <taxon>Sordariomycetes</taxon>
        <taxon>Sordariomycetidae</taxon>
        <taxon>Calosphaeriales</taxon>
        <taxon>Pleurostomataceae</taxon>
        <taxon>Pleurostoma</taxon>
    </lineage>
</organism>
<dbReference type="Proteomes" id="UP001174694">
    <property type="component" value="Unassembled WGS sequence"/>
</dbReference>
<protein>
    <submittedName>
        <fullName evidence="1">Uncharacterized protein</fullName>
    </submittedName>
</protein>
<reference evidence="1" key="1">
    <citation type="submission" date="2022-07" db="EMBL/GenBank/DDBJ databases">
        <title>Fungi with potential for degradation of polypropylene.</title>
        <authorList>
            <person name="Gostincar C."/>
        </authorList>
    </citation>
    <scope>NUCLEOTIDE SEQUENCE</scope>
    <source>
        <strain evidence="1">EXF-13308</strain>
    </source>
</reference>